<protein>
    <recommendedName>
        <fullName evidence="3">RNA methyltransferase</fullName>
    </recommendedName>
</protein>
<evidence type="ECO:0008006" key="3">
    <source>
        <dbReference type="Google" id="ProtNLM"/>
    </source>
</evidence>
<sequence length="62" mass="7111">MATYRQIQDWVRQNYGQGVKTCWVAHVKEMHGLAPVNSNRTHPCPTGRVSQIEAAFRHFGMI</sequence>
<organism evidence="1 2">
    <name type="scientific">Oceanidesulfovibrio marinus</name>
    <dbReference type="NCBI Taxonomy" id="370038"/>
    <lineage>
        <taxon>Bacteria</taxon>
        <taxon>Pseudomonadati</taxon>
        <taxon>Thermodesulfobacteriota</taxon>
        <taxon>Desulfovibrionia</taxon>
        <taxon>Desulfovibrionales</taxon>
        <taxon>Desulfovibrionaceae</taxon>
        <taxon>Oceanidesulfovibrio</taxon>
    </lineage>
</organism>
<gene>
    <name evidence="1" type="ORF">E8L03_07425</name>
</gene>
<accession>A0ABX6NEN6</accession>
<dbReference type="EMBL" id="CP039543">
    <property type="protein sequence ID" value="QJT08766.1"/>
    <property type="molecule type" value="Genomic_DNA"/>
</dbReference>
<evidence type="ECO:0000313" key="1">
    <source>
        <dbReference type="EMBL" id="QJT08766.1"/>
    </source>
</evidence>
<reference evidence="1 2" key="1">
    <citation type="submission" date="2019-04" db="EMBL/GenBank/DDBJ databases">
        <title>Isolation and culture of sulfate reducing bacteria from the cold seep of the South China Sea.</title>
        <authorList>
            <person name="Sun C."/>
            <person name="Liu R."/>
        </authorList>
    </citation>
    <scope>NUCLEOTIDE SEQUENCE [LARGE SCALE GENOMIC DNA]</scope>
    <source>
        <strain evidence="1 2">CS1</strain>
    </source>
</reference>
<evidence type="ECO:0000313" key="2">
    <source>
        <dbReference type="Proteomes" id="UP000503251"/>
    </source>
</evidence>
<dbReference type="Proteomes" id="UP000503251">
    <property type="component" value="Chromosome"/>
</dbReference>
<proteinExistence type="predicted"/>
<name>A0ABX6NEN6_9BACT</name>
<keyword evidence="2" id="KW-1185">Reference proteome</keyword>